<proteinExistence type="predicted"/>
<sequence>MGKSEVAAAPPATPPTSLSSSTSANEHTSTESAANHTSTSSSKETLHEGFRFQNSILGFEIDSTVDIIVHRRGGRNNRSYQNIETELKNVEKIRIQIMKLLNWAPFVLWPLLGRWIFCQAKRQIGGQWKALTNEERQPFKDMARMESSEKAKNKALPPVKPRKDYFQVRISLPTLVNVMKRFNEKQREAIMYVGLGGLLELRCTQQAHVLYPWLVDKFDTSHRSLHVHGKELTLTTRDVHLLLGIKAEGKCVEAKGPVEEFAHLCADLGVENGVIKLSFLRDYLQDTDDDGDEFKRKFVLFILGSFLCPTTMPAIGQSWVHVVRDVEGMKDYNWAKLTLDCLVEGIHNCKTKAHLKANGCLFLLALFYLDRVTPVGIDDVRHPSTPCLVYWGDAKIKQRLKLFEASEGYENQEANLKFNTVEECKGMASNDDTSMQRVATYLGEIKNLLVDNNNLLIDIKCLVSERDKKSKAQRLAEVPRDISMEFEKHATSNAETVASSPAAIEKVDVIVLSSDMQEESKLSQKKSAQLPKNTARRGRPYKNNPCEVVSCINDGGHRTRLSKDRVPGPNIRSPYIPWNYGPKKSNGKKNLATKRKLVVDVDDELDLDDIRASQFLDNLNVLDRVLGVDNNPKAPPSPIYVHPQPLSNEDKLLVAYCFRNESSYSETIVTMDLHGIGVEVGKRHTICSLRPRIWIDAEVSIPPNIPCPES</sequence>
<protein>
    <submittedName>
        <fullName evidence="1">Uncharacterized protein</fullName>
    </submittedName>
</protein>
<evidence type="ECO:0000313" key="1">
    <source>
        <dbReference type="EMBL" id="KAH7838106.1"/>
    </source>
</evidence>
<evidence type="ECO:0000313" key="2">
    <source>
        <dbReference type="Proteomes" id="UP000828048"/>
    </source>
</evidence>
<accession>A0ACB7XBN5</accession>
<organism evidence="1 2">
    <name type="scientific">Vaccinium darrowii</name>
    <dbReference type="NCBI Taxonomy" id="229202"/>
    <lineage>
        <taxon>Eukaryota</taxon>
        <taxon>Viridiplantae</taxon>
        <taxon>Streptophyta</taxon>
        <taxon>Embryophyta</taxon>
        <taxon>Tracheophyta</taxon>
        <taxon>Spermatophyta</taxon>
        <taxon>Magnoliopsida</taxon>
        <taxon>eudicotyledons</taxon>
        <taxon>Gunneridae</taxon>
        <taxon>Pentapetalae</taxon>
        <taxon>asterids</taxon>
        <taxon>Ericales</taxon>
        <taxon>Ericaceae</taxon>
        <taxon>Vaccinioideae</taxon>
        <taxon>Vaccinieae</taxon>
        <taxon>Vaccinium</taxon>
    </lineage>
</organism>
<gene>
    <name evidence="1" type="ORF">Vadar_022134</name>
</gene>
<name>A0ACB7XBN5_9ERIC</name>
<keyword evidence="2" id="KW-1185">Reference proteome</keyword>
<reference evidence="1 2" key="1">
    <citation type="journal article" date="2021" name="Hortic Res">
        <title>High-quality reference genome and annotation aids understanding of berry development for evergreen blueberry (Vaccinium darrowii).</title>
        <authorList>
            <person name="Yu J."/>
            <person name="Hulse-Kemp A.M."/>
            <person name="Babiker E."/>
            <person name="Staton M."/>
        </authorList>
    </citation>
    <scope>NUCLEOTIDE SEQUENCE [LARGE SCALE GENOMIC DNA]</scope>
    <source>
        <strain evidence="2">cv. NJ 8807/NJ 8810</strain>
        <tissue evidence="1">Young leaf</tissue>
    </source>
</reference>
<dbReference type="Proteomes" id="UP000828048">
    <property type="component" value="Chromosome 6"/>
</dbReference>
<comment type="caution">
    <text evidence="1">The sequence shown here is derived from an EMBL/GenBank/DDBJ whole genome shotgun (WGS) entry which is preliminary data.</text>
</comment>
<dbReference type="EMBL" id="CM037156">
    <property type="protein sequence ID" value="KAH7838106.1"/>
    <property type="molecule type" value="Genomic_DNA"/>
</dbReference>